<organism evidence="2 3">
    <name type="scientific">Flammeovirga pectinis</name>
    <dbReference type="NCBI Taxonomy" id="2494373"/>
    <lineage>
        <taxon>Bacteria</taxon>
        <taxon>Pseudomonadati</taxon>
        <taxon>Bacteroidota</taxon>
        <taxon>Cytophagia</taxon>
        <taxon>Cytophagales</taxon>
        <taxon>Flammeovirgaceae</taxon>
        <taxon>Flammeovirga</taxon>
    </lineage>
</organism>
<reference evidence="2 3" key="1">
    <citation type="submission" date="2018-12" db="EMBL/GenBank/DDBJ databases">
        <title>Flammeovirga pectinis sp. nov., isolated from the gut of the Korean scallop, Patinopecten yessoensis.</title>
        <authorList>
            <person name="Bae J.-W."/>
            <person name="Jeong Y.-S."/>
            <person name="Kang W."/>
        </authorList>
    </citation>
    <scope>NUCLEOTIDE SEQUENCE [LARGE SCALE GENOMIC DNA]</scope>
    <source>
        <strain evidence="2 3">L12M1</strain>
    </source>
</reference>
<evidence type="ECO:0000256" key="1">
    <source>
        <dbReference type="SAM" id="SignalP"/>
    </source>
</evidence>
<sequence>MKKLTLKTITIFATLLLFSCAIDIPQQGSCQGGGDMSTYKTKVKSLVLNRGTVMKEGDYYYFSNEKVDDQITFIIEVETVFEEKVVYLRKSNFSFFSAAYAMPGPQFTSTQKISSLVITSSEDINIDQEIIKAGENINDLFICSSLHSTSLNTVNELIANQNKHIEIFGGIGSGIIIKQKEGIDMNSNTINIQLSLDGTETFELSTSK</sequence>
<dbReference type="EMBL" id="CP034562">
    <property type="protein sequence ID" value="AZQ61139.1"/>
    <property type="molecule type" value="Genomic_DNA"/>
</dbReference>
<evidence type="ECO:0008006" key="4">
    <source>
        <dbReference type="Google" id="ProtNLM"/>
    </source>
</evidence>
<dbReference type="RefSeq" id="WP_126611286.1">
    <property type="nucleotide sequence ID" value="NZ_CP034562.1"/>
</dbReference>
<accession>A0A3Q9FML7</accession>
<proteinExistence type="predicted"/>
<feature type="chain" id="PRO_5018521147" description="Auto-transporter adhesin head GIN domain-containing protein" evidence="1">
    <location>
        <begin position="24"/>
        <end position="208"/>
    </location>
</feature>
<dbReference type="KEGG" id="fll:EI427_02565"/>
<dbReference type="AlphaFoldDB" id="A0A3Q9FML7"/>
<dbReference type="PROSITE" id="PS51257">
    <property type="entry name" value="PROKAR_LIPOPROTEIN"/>
    <property type="match status" value="1"/>
</dbReference>
<feature type="signal peptide" evidence="1">
    <location>
        <begin position="1"/>
        <end position="23"/>
    </location>
</feature>
<keyword evidence="3" id="KW-1185">Reference proteome</keyword>
<keyword evidence="1" id="KW-0732">Signal</keyword>
<dbReference type="Proteomes" id="UP000267268">
    <property type="component" value="Chromosome 1"/>
</dbReference>
<evidence type="ECO:0000313" key="2">
    <source>
        <dbReference type="EMBL" id="AZQ61139.1"/>
    </source>
</evidence>
<gene>
    <name evidence="2" type="ORF">EI427_02565</name>
</gene>
<protein>
    <recommendedName>
        <fullName evidence="4">Auto-transporter adhesin head GIN domain-containing protein</fullName>
    </recommendedName>
</protein>
<evidence type="ECO:0000313" key="3">
    <source>
        <dbReference type="Proteomes" id="UP000267268"/>
    </source>
</evidence>
<name>A0A3Q9FML7_9BACT</name>